<keyword evidence="7" id="KW-0963">Cytoplasm</keyword>
<feature type="binding site" evidence="7">
    <location>
        <position position="18"/>
    </location>
    <ligand>
        <name>tRNA</name>
        <dbReference type="ChEBI" id="CHEBI:17843"/>
    </ligand>
</feature>
<dbReference type="SUPFAM" id="SSF53178">
    <property type="entry name" value="Peptidyl-tRNA hydrolase-like"/>
    <property type="match status" value="1"/>
</dbReference>
<dbReference type="AlphaFoldDB" id="A0A1T4VU15"/>
<keyword evidence="2 7" id="KW-0820">tRNA-binding</keyword>
<comment type="catalytic activity">
    <reaction evidence="7 8">
        <text>an N-acyl-L-alpha-aminoacyl-tRNA + H2O = an N-acyl-L-amino acid + a tRNA + H(+)</text>
        <dbReference type="Rhea" id="RHEA:54448"/>
        <dbReference type="Rhea" id="RHEA-COMP:10123"/>
        <dbReference type="Rhea" id="RHEA-COMP:13883"/>
        <dbReference type="ChEBI" id="CHEBI:15377"/>
        <dbReference type="ChEBI" id="CHEBI:15378"/>
        <dbReference type="ChEBI" id="CHEBI:59874"/>
        <dbReference type="ChEBI" id="CHEBI:78442"/>
        <dbReference type="ChEBI" id="CHEBI:138191"/>
        <dbReference type="EC" id="3.1.1.29"/>
    </reaction>
</comment>
<evidence type="ECO:0000256" key="9">
    <source>
        <dbReference type="RuleBase" id="RU004320"/>
    </source>
</evidence>
<dbReference type="GO" id="GO:0004045">
    <property type="term" value="F:peptidyl-tRNA hydrolase activity"/>
    <property type="evidence" value="ECO:0007669"/>
    <property type="project" value="UniProtKB-UniRule"/>
</dbReference>
<sequence>MKKYAGLLVGLGNPGVEYENTRHNFGFMFADAVRSNAGESACTRLSVGDDCMAWDCAIIRSKPHWIIAKPLTYMNLSGIAVKRLCNKFGITPENVVVAHDDLDLPLGKMKLKKGGGSAGHNGLKSIMEELGSAQFIRLRMGIGRPDQRGGVRDYVLEPFEPAEQDTLDATLAAAKKGLGIFIRRGMPLAVQHINSFSALSSDQNPKS</sequence>
<accession>A0A1T4VU15</accession>
<comment type="similarity">
    <text evidence="5 7 9">Belongs to the PTH family.</text>
</comment>
<dbReference type="EC" id="3.1.1.29" evidence="1 7"/>
<keyword evidence="3 7" id="KW-0378">Hydrolase</keyword>
<organism evidence="10 11">
    <name type="scientific">Desulfobaculum bizertense DSM 18034</name>
    <dbReference type="NCBI Taxonomy" id="1121442"/>
    <lineage>
        <taxon>Bacteria</taxon>
        <taxon>Pseudomonadati</taxon>
        <taxon>Thermodesulfobacteriota</taxon>
        <taxon>Desulfovibrionia</taxon>
        <taxon>Desulfovibrionales</taxon>
        <taxon>Desulfovibrionaceae</taxon>
        <taxon>Desulfobaculum</taxon>
    </lineage>
</organism>
<gene>
    <name evidence="7" type="primary">pth</name>
    <name evidence="10" type="ORF">SAMN02745702_00992</name>
</gene>
<keyword evidence="4 7" id="KW-0694">RNA-binding</keyword>
<feature type="binding site" evidence="7">
    <location>
        <position position="73"/>
    </location>
    <ligand>
        <name>tRNA</name>
        <dbReference type="ChEBI" id="CHEBI:17843"/>
    </ligand>
</feature>
<evidence type="ECO:0000256" key="8">
    <source>
        <dbReference type="RuleBase" id="RU000673"/>
    </source>
</evidence>
<dbReference type="EMBL" id="FUYA01000002">
    <property type="protein sequence ID" value="SKA68409.1"/>
    <property type="molecule type" value="Genomic_DNA"/>
</dbReference>
<protein>
    <recommendedName>
        <fullName evidence="6 7">Peptidyl-tRNA hydrolase</fullName>
        <shortName evidence="7">Pth</shortName>
        <ecNumber evidence="1 7">3.1.1.29</ecNumber>
    </recommendedName>
</protein>
<feature type="site" description="Stabilizes the basic form of H active site to accept a proton" evidence="7">
    <location>
        <position position="100"/>
    </location>
</feature>
<feature type="binding site" evidence="7">
    <location>
        <position position="75"/>
    </location>
    <ligand>
        <name>tRNA</name>
        <dbReference type="ChEBI" id="CHEBI:17843"/>
    </ligand>
</feature>
<dbReference type="InterPro" id="IPR036416">
    <property type="entry name" value="Pept_tRNA_hydro_sf"/>
</dbReference>
<evidence type="ECO:0000256" key="1">
    <source>
        <dbReference type="ARBA" id="ARBA00013260"/>
    </source>
</evidence>
<evidence type="ECO:0000256" key="6">
    <source>
        <dbReference type="ARBA" id="ARBA00050038"/>
    </source>
</evidence>
<dbReference type="HAMAP" id="MF_00083">
    <property type="entry name" value="Pept_tRNA_hydro_bact"/>
    <property type="match status" value="1"/>
</dbReference>
<feature type="binding site" evidence="7">
    <location>
        <position position="121"/>
    </location>
    <ligand>
        <name>tRNA</name>
        <dbReference type="ChEBI" id="CHEBI:17843"/>
    </ligand>
</feature>
<dbReference type="RefSeq" id="WP_078684288.1">
    <property type="nucleotide sequence ID" value="NZ_FUYA01000002.1"/>
</dbReference>
<comment type="subunit">
    <text evidence="7">Monomer.</text>
</comment>
<dbReference type="NCBIfam" id="TIGR00447">
    <property type="entry name" value="pth"/>
    <property type="match status" value="1"/>
</dbReference>
<proteinExistence type="inferred from homology"/>
<dbReference type="Proteomes" id="UP000189733">
    <property type="component" value="Unassembled WGS sequence"/>
</dbReference>
<evidence type="ECO:0000256" key="3">
    <source>
        <dbReference type="ARBA" id="ARBA00022801"/>
    </source>
</evidence>
<name>A0A1T4VU15_9BACT</name>
<dbReference type="GO" id="GO:0072344">
    <property type="term" value="P:rescue of stalled ribosome"/>
    <property type="evidence" value="ECO:0007669"/>
    <property type="project" value="UniProtKB-UniRule"/>
</dbReference>
<dbReference type="FunFam" id="3.40.50.1470:FF:000001">
    <property type="entry name" value="Peptidyl-tRNA hydrolase"/>
    <property type="match status" value="1"/>
</dbReference>
<evidence type="ECO:0000256" key="5">
    <source>
        <dbReference type="ARBA" id="ARBA00038063"/>
    </source>
</evidence>
<feature type="site" description="Discriminates between blocked and unblocked aminoacyl-tRNA" evidence="7">
    <location>
        <position position="13"/>
    </location>
</feature>
<dbReference type="Gene3D" id="3.40.50.1470">
    <property type="entry name" value="Peptidyl-tRNA hydrolase"/>
    <property type="match status" value="1"/>
</dbReference>
<dbReference type="Pfam" id="PF01195">
    <property type="entry name" value="Pept_tRNA_hydro"/>
    <property type="match status" value="1"/>
</dbReference>
<evidence type="ECO:0000256" key="4">
    <source>
        <dbReference type="ARBA" id="ARBA00022884"/>
    </source>
</evidence>
<dbReference type="CDD" id="cd00462">
    <property type="entry name" value="PTH"/>
    <property type="match status" value="1"/>
</dbReference>
<dbReference type="GO" id="GO:0005737">
    <property type="term" value="C:cytoplasm"/>
    <property type="evidence" value="ECO:0007669"/>
    <property type="project" value="UniProtKB-SubCell"/>
</dbReference>
<dbReference type="OrthoDB" id="9800507at2"/>
<dbReference type="STRING" id="1121442.SAMN02745702_00992"/>
<comment type="function">
    <text evidence="7">Catalyzes the release of premature peptidyl moieties from peptidyl-tRNA molecules trapped in stalled 50S ribosomal subunits, and thus maintains levels of free tRNAs and 50S ribosomes.</text>
</comment>
<dbReference type="InterPro" id="IPR001328">
    <property type="entry name" value="Pept_tRNA_hydro"/>
</dbReference>
<dbReference type="PANTHER" id="PTHR17224:SF1">
    <property type="entry name" value="PEPTIDYL-TRNA HYDROLASE"/>
    <property type="match status" value="1"/>
</dbReference>
<dbReference type="InterPro" id="IPR018171">
    <property type="entry name" value="Pept_tRNA_hydro_CS"/>
</dbReference>
<evidence type="ECO:0000313" key="10">
    <source>
        <dbReference type="EMBL" id="SKA68409.1"/>
    </source>
</evidence>
<evidence type="ECO:0000256" key="7">
    <source>
        <dbReference type="HAMAP-Rule" id="MF_00083"/>
    </source>
</evidence>
<comment type="function">
    <text evidence="7">Hydrolyzes ribosome-free peptidyl-tRNAs (with 1 or more amino acids incorporated), which drop off the ribosome during protein synthesis, or as a result of ribosome stalling.</text>
</comment>
<comment type="subcellular location">
    <subcellularLocation>
        <location evidence="7">Cytoplasm</location>
    </subcellularLocation>
</comment>
<evidence type="ECO:0000256" key="2">
    <source>
        <dbReference type="ARBA" id="ARBA00022555"/>
    </source>
</evidence>
<dbReference type="PROSITE" id="PS01196">
    <property type="entry name" value="PEPT_TRNA_HYDROL_2"/>
    <property type="match status" value="1"/>
</dbReference>
<reference evidence="10 11" key="1">
    <citation type="submission" date="2017-02" db="EMBL/GenBank/DDBJ databases">
        <authorList>
            <person name="Peterson S.W."/>
        </authorList>
    </citation>
    <scope>NUCLEOTIDE SEQUENCE [LARGE SCALE GENOMIC DNA]</scope>
    <source>
        <strain evidence="10 11">DSM 18034</strain>
    </source>
</reference>
<dbReference type="GO" id="GO:0006515">
    <property type="term" value="P:protein quality control for misfolded or incompletely synthesized proteins"/>
    <property type="evidence" value="ECO:0007669"/>
    <property type="project" value="UniProtKB-UniRule"/>
</dbReference>
<evidence type="ECO:0000313" key="11">
    <source>
        <dbReference type="Proteomes" id="UP000189733"/>
    </source>
</evidence>
<dbReference type="GO" id="GO:0000049">
    <property type="term" value="F:tRNA binding"/>
    <property type="evidence" value="ECO:0007669"/>
    <property type="project" value="UniProtKB-UniRule"/>
</dbReference>
<keyword evidence="11" id="KW-1185">Reference proteome</keyword>
<dbReference type="PANTHER" id="PTHR17224">
    <property type="entry name" value="PEPTIDYL-TRNA HYDROLASE"/>
    <property type="match status" value="1"/>
</dbReference>
<dbReference type="PROSITE" id="PS01195">
    <property type="entry name" value="PEPT_TRNA_HYDROL_1"/>
    <property type="match status" value="1"/>
</dbReference>
<feature type="active site" description="Proton acceptor" evidence="7">
    <location>
        <position position="23"/>
    </location>
</feature>